<dbReference type="Proteomes" id="UP000679284">
    <property type="component" value="Chromosome"/>
</dbReference>
<dbReference type="RefSeq" id="WP_211783940.1">
    <property type="nucleotide sequence ID" value="NZ_CP047289.1"/>
</dbReference>
<feature type="region of interest" description="Disordered" evidence="1">
    <location>
        <begin position="1"/>
        <end position="23"/>
    </location>
</feature>
<dbReference type="KEGG" id="fap:GR316_10875"/>
<dbReference type="EMBL" id="CP047289">
    <property type="protein sequence ID" value="QUS36719.1"/>
    <property type="molecule type" value="Genomic_DNA"/>
</dbReference>
<sequence length="103" mass="11255">MKRDHPPEIPAATPTSDLPQPAPTLDRETAAMIDTHLRAVDIVRIRVLGDDPAASAPVEAHILAKGLGVEVSLSERMIPPPRNRYVFRYQGRTAILTIAPDMP</sequence>
<evidence type="ECO:0000313" key="2">
    <source>
        <dbReference type="EMBL" id="QUS36719.1"/>
    </source>
</evidence>
<proteinExistence type="predicted"/>
<reference evidence="2" key="1">
    <citation type="submission" date="2020-01" db="EMBL/GenBank/DDBJ databases">
        <authorList>
            <person name="Yang Y."/>
            <person name="Kwon Y.M."/>
        </authorList>
    </citation>
    <scope>NUCLEOTIDE SEQUENCE</scope>
    <source>
        <strain evidence="2">PG104</strain>
    </source>
</reference>
<dbReference type="AlphaFoldDB" id="A0A8J8SLS5"/>
<evidence type="ECO:0000256" key="1">
    <source>
        <dbReference type="SAM" id="MobiDB-lite"/>
    </source>
</evidence>
<name>A0A8J8SLS5_9RHOB</name>
<keyword evidence="3" id="KW-1185">Reference proteome</keyword>
<evidence type="ECO:0000313" key="3">
    <source>
        <dbReference type="Proteomes" id="UP000679284"/>
    </source>
</evidence>
<organism evidence="2 3">
    <name type="scientific">Falsirhodobacter algicola</name>
    <dbReference type="NCBI Taxonomy" id="2692330"/>
    <lineage>
        <taxon>Bacteria</taxon>
        <taxon>Pseudomonadati</taxon>
        <taxon>Pseudomonadota</taxon>
        <taxon>Alphaproteobacteria</taxon>
        <taxon>Rhodobacterales</taxon>
        <taxon>Paracoccaceae</taxon>
        <taxon>Falsirhodobacter</taxon>
    </lineage>
</organism>
<accession>A0A8J8SLS5</accession>
<gene>
    <name evidence="2" type="ORF">GR316_10875</name>
</gene>
<protein>
    <submittedName>
        <fullName evidence="2">Uncharacterized protein</fullName>
    </submittedName>
</protein>